<name>A0A4Q7YYV3_9BACT</name>
<gene>
    <name evidence="3" type="ORF">BDD14_3894</name>
</gene>
<reference evidence="3 4" key="1">
    <citation type="submission" date="2019-02" db="EMBL/GenBank/DDBJ databases">
        <title>Genomic Encyclopedia of Archaeal and Bacterial Type Strains, Phase II (KMG-II): from individual species to whole genera.</title>
        <authorList>
            <person name="Goeker M."/>
        </authorList>
    </citation>
    <scope>NUCLEOTIDE SEQUENCE [LARGE SCALE GENOMIC DNA]</scope>
    <source>
        <strain evidence="3 4">DSM 18101</strain>
    </source>
</reference>
<protein>
    <recommendedName>
        <fullName evidence="5">Peptidase M1 membrane alanine aminopeptidase domain-containing protein</fullName>
    </recommendedName>
</protein>
<proteinExistence type="predicted"/>
<dbReference type="RefSeq" id="WP_130420095.1">
    <property type="nucleotide sequence ID" value="NZ_SHKW01000001.1"/>
</dbReference>
<feature type="signal peptide" evidence="2">
    <location>
        <begin position="1"/>
        <end position="19"/>
    </location>
</feature>
<evidence type="ECO:0000313" key="4">
    <source>
        <dbReference type="Proteomes" id="UP000292958"/>
    </source>
</evidence>
<evidence type="ECO:0000313" key="3">
    <source>
        <dbReference type="EMBL" id="RZU42329.1"/>
    </source>
</evidence>
<feature type="region of interest" description="Disordered" evidence="1">
    <location>
        <begin position="432"/>
        <end position="488"/>
    </location>
</feature>
<feature type="compositionally biased region" description="Pro residues" evidence="1">
    <location>
        <begin position="464"/>
        <end position="484"/>
    </location>
</feature>
<dbReference type="Gene3D" id="1.10.390.10">
    <property type="entry name" value="Neutral Protease Domain 2"/>
    <property type="match status" value="1"/>
</dbReference>
<dbReference type="AlphaFoldDB" id="A0A4Q7YYV3"/>
<keyword evidence="4" id="KW-1185">Reference proteome</keyword>
<feature type="compositionally biased region" description="Low complexity" evidence="1">
    <location>
        <begin position="450"/>
        <end position="463"/>
    </location>
</feature>
<dbReference type="SUPFAM" id="SSF55486">
    <property type="entry name" value="Metalloproteases ('zincins'), catalytic domain"/>
    <property type="match status" value="1"/>
</dbReference>
<evidence type="ECO:0000256" key="1">
    <source>
        <dbReference type="SAM" id="MobiDB-lite"/>
    </source>
</evidence>
<dbReference type="Proteomes" id="UP000292958">
    <property type="component" value="Unassembled WGS sequence"/>
</dbReference>
<sequence length="670" mass="71877">MIRSTILTVLLSAAAAGMAQQPAPSEPQGQVLFHRNEDPSAQPRSGKPSRTPEKAIAAITDAERSAIAFTAWDLDLHLAPATSHLAARARFTVRNISSAPVSQLALQVSSTLHWESLSAPIPLTLTEHVLATDADHTGQATEALVVLSRPIPPGSSLTLTGFYSGPITASGERLTRIGAPPDQAVNADWDQISPDIIALRGFGNVLWYPVSSPPLFLGDGARLFQAIGLSRLQQASSTVHLRLSIEYVGEPPVDAFLNGQRQPLDHVTEEPNAPVEESHGVATTDFPAASLGFRTPSLFVTAQASHPSENQLLQVTTTRPEAIAPFTTASTNVAPLLRDWLGPAPLTPLTLIDHSGQPFEEDAFLLVPLTATDARQITPAMVHSLAHAWFRSSLPWLNEGVPQFISLLYTESTDGRDKALAELRQLINPLTLVEPEKPAEEASTPPADFSRGYSSSSSSSSSPEPLPAGPPDPLPSTLPPPPGQPGQSLIAAHDEVYYRAKAAAVLWLLHSIVGDVPLKRGLQTYRDEVRHAAPNTPEDPHAFQRVLEAASHKDLSAIFDDWVYHDRGLADLSIVNVTPRDLPARNGKGVSWLVAVEIHNAGYVTVDVPVTVRSGTLTSTEKVHIPPRSSVSTRIVFEGVPQEIQVNDGTIPETTSPIHVREIHVAPAPI</sequence>
<accession>A0A4Q7YYV3</accession>
<evidence type="ECO:0008006" key="5">
    <source>
        <dbReference type="Google" id="ProtNLM"/>
    </source>
</evidence>
<dbReference type="OrthoDB" id="106682at2"/>
<feature type="chain" id="PRO_5020914097" description="Peptidase M1 membrane alanine aminopeptidase domain-containing protein" evidence="2">
    <location>
        <begin position="20"/>
        <end position="670"/>
    </location>
</feature>
<keyword evidence="2" id="KW-0732">Signal</keyword>
<organism evidence="3 4">
    <name type="scientific">Edaphobacter modestus</name>
    <dbReference type="NCBI Taxonomy" id="388466"/>
    <lineage>
        <taxon>Bacteria</taxon>
        <taxon>Pseudomonadati</taxon>
        <taxon>Acidobacteriota</taxon>
        <taxon>Terriglobia</taxon>
        <taxon>Terriglobales</taxon>
        <taxon>Acidobacteriaceae</taxon>
        <taxon>Edaphobacter</taxon>
    </lineage>
</organism>
<dbReference type="EMBL" id="SHKW01000001">
    <property type="protein sequence ID" value="RZU42329.1"/>
    <property type="molecule type" value="Genomic_DNA"/>
</dbReference>
<comment type="caution">
    <text evidence="3">The sequence shown here is derived from an EMBL/GenBank/DDBJ whole genome shotgun (WGS) entry which is preliminary data.</text>
</comment>
<evidence type="ECO:0000256" key="2">
    <source>
        <dbReference type="SAM" id="SignalP"/>
    </source>
</evidence>
<dbReference type="InterPro" id="IPR027268">
    <property type="entry name" value="Peptidase_M4/M1_CTD_sf"/>
</dbReference>